<dbReference type="FunFam" id="3.30.200.20:FF:000098">
    <property type="entry name" value="Nuclear receptor-binding protein 1"/>
    <property type="match status" value="1"/>
</dbReference>
<accession>A0A3Q1B930</accession>
<evidence type="ECO:0000256" key="2">
    <source>
        <dbReference type="ARBA" id="ARBA00022490"/>
    </source>
</evidence>
<feature type="compositionally biased region" description="Basic and acidic residues" evidence="4">
    <location>
        <begin position="1"/>
        <end position="14"/>
    </location>
</feature>
<dbReference type="PANTHER" id="PTHR13902">
    <property type="entry name" value="SERINE/THREONINE-PROTEIN KINASE WNK WITH NO LYSINE -RELATED"/>
    <property type="match status" value="1"/>
</dbReference>
<dbReference type="InterPro" id="IPR050588">
    <property type="entry name" value="WNK_Ser-Thr_kinase"/>
</dbReference>
<feature type="compositionally biased region" description="Basic and acidic residues" evidence="4">
    <location>
        <begin position="386"/>
        <end position="397"/>
    </location>
</feature>
<dbReference type="Ensembl" id="ENSAOCT00000015760.2">
    <property type="protein sequence ID" value="ENSAOCP00000009119.2"/>
    <property type="gene ID" value="ENSAOCG00000013301.2"/>
</dbReference>
<dbReference type="GO" id="GO:0005737">
    <property type="term" value="C:cytoplasm"/>
    <property type="evidence" value="ECO:0007669"/>
    <property type="project" value="UniProtKB-SubCell"/>
</dbReference>
<dbReference type="SUPFAM" id="SSF56112">
    <property type="entry name" value="Protein kinase-like (PK-like)"/>
    <property type="match status" value="1"/>
</dbReference>
<dbReference type="AlphaFoldDB" id="A0A3Q1B930"/>
<feature type="compositionally biased region" description="Acidic residues" evidence="4">
    <location>
        <begin position="15"/>
        <end position="27"/>
    </location>
</feature>
<feature type="domain" description="Protein kinase" evidence="5">
    <location>
        <begin position="35"/>
        <end position="275"/>
    </location>
</feature>
<dbReference type="PROSITE" id="PS50011">
    <property type="entry name" value="PROTEIN_KINASE_DOM"/>
    <property type="match status" value="1"/>
</dbReference>
<dbReference type="InterPro" id="IPR000719">
    <property type="entry name" value="Prot_kinase_dom"/>
</dbReference>
<feature type="region of interest" description="Disordered" evidence="4">
    <location>
        <begin position="1"/>
        <end position="50"/>
    </location>
</feature>
<keyword evidence="2" id="KW-0963">Cytoplasm</keyword>
<comment type="subcellular location">
    <subcellularLocation>
        <location evidence="1">Cytoplasm</location>
    </subcellularLocation>
</comment>
<reference evidence="6 7" key="1">
    <citation type="submission" date="2022-01" db="EMBL/GenBank/DDBJ databases">
        <title>A chromosome-scale genome assembly of the false clownfish, Amphiprion ocellaris.</title>
        <authorList>
            <person name="Ryu T."/>
        </authorList>
    </citation>
    <scope>NUCLEOTIDE SEQUENCE [LARGE SCALE GENOMIC DNA]</scope>
</reference>
<evidence type="ECO:0000313" key="7">
    <source>
        <dbReference type="Proteomes" id="UP001501940"/>
    </source>
</evidence>
<organism evidence="6 7">
    <name type="scientific">Amphiprion ocellaris</name>
    <name type="common">Clown anemonefish</name>
    <dbReference type="NCBI Taxonomy" id="80972"/>
    <lineage>
        <taxon>Eukaryota</taxon>
        <taxon>Metazoa</taxon>
        <taxon>Chordata</taxon>
        <taxon>Craniata</taxon>
        <taxon>Vertebrata</taxon>
        <taxon>Euteleostomi</taxon>
        <taxon>Actinopterygii</taxon>
        <taxon>Neopterygii</taxon>
        <taxon>Teleostei</taxon>
        <taxon>Neoteleostei</taxon>
        <taxon>Acanthomorphata</taxon>
        <taxon>Ovalentaria</taxon>
        <taxon>Pomacentridae</taxon>
        <taxon>Amphiprion</taxon>
    </lineage>
</organism>
<reference evidence="6" key="2">
    <citation type="submission" date="2025-08" db="UniProtKB">
        <authorList>
            <consortium name="Ensembl"/>
        </authorList>
    </citation>
    <scope>IDENTIFICATION</scope>
</reference>
<dbReference type="GeneTree" id="ENSGT00940000160430"/>
<sequence length="397" mass="45319">MTMSVPERKSGSEGKEEESEDESEILEESPCGRWQKRKEQVSQGNVPGVESASLAMDTEEGVEVVWNEVLFSDKKVFKAQEEKIKEMFENLMQVEHPNIVKFHKYWLDMKESQARVIFITEYMSSGSLKQFLKKTKKNHKTMNVKAWKRWCTQILSALSYLHSCDPPIIHGNLTCDTIFIQHNGLIKIGSVWHRLFVNAGEDDYAIDIFSFGICALEMAVLEIQANGDTAVSKEAIVNAGQSLEDPLMREFTQSCLRHEAKLRPTAHDLLFHRVLFEVHSLKLLAAHCLINNQYLLPENCVEEKTKSFDPNAVMAEIKHDDRQGVQLKYSHVSPLELDKFLEDVKNGIYPLMNFASTRPHPVPRALSLSQEQVETVKTPTPEPQETETRKVSLSDNM</sequence>
<evidence type="ECO:0000259" key="5">
    <source>
        <dbReference type="PROSITE" id="PS50011"/>
    </source>
</evidence>
<proteinExistence type="predicted"/>
<dbReference type="Proteomes" id="UP001501940">
    <property type="component" value="Chromosome 22"/>
</dbReference>
<keyword evidence="3" id="KW-0597">Phosphoprotein</keyword>
<evidence type="ECO:0000256" key="3">
    <source>
        <dbReference type="ARBA" id="ARBA00022553"/>
    </source>
</evidence>
<reference evidence="6" key="3">
    <citation type="submission" date="2025-09" db="UniProtKB">
        <authorList>
            <consortium name="Ensembl"/>
        </authorList>
    </citation>
    <scope>IDENTIFICATION</scope>
</reference>
<name>A0A3Q1B930_AMPOC</name>
<evidence type="ECO:0000256" key="4">
    <source>
        <dbReference type="SAM" id="MobiDB-lite"/>
    </source>
</evidence>
<dbReference type="GO" id="GO:0004672">
    <property type="term" value="F:protein kinase activity"/>
    <property type="evidence" value="ECO:0007669"/>
    <property type="project" value="InterPro"/>
</dbReference>
<dbReference type="Gene3D" id="3.30.200.20">
    <property type="entry name" value="Phosphorylase Kinase, domain 1"/>
    <property type="match status" value="1"/>
</dbReference>
<dbReference type="Pfam" id="PF07714">
    <property type="entry name" value="PK_Tyr_Ser-Thr"/>
    <property type="match status" value="1"/>
</dbReference>
<dbReference type="InterPro" id="IPR011009">
    <property type="entry name" value="Kinase-like_dom_sf"/>
</dbReference>
<feature type="region of interest" description="Disordered" evidence="4">
    <location>
        <begin position="367"/>
        <end position="397"/>
    </location>
</feature>
<dbReference type="OMA" id="MNFACAR"/>
<keyword evidence="7" id="KW-1185">Reference proteome</keyword>
<evidence type="ECO:0000313" key="6">
    <source>
        <dbReference type="Ensembl" id="ENSAOCP00000009119.2"/>
    </source>
</evidence>
<dbReference type="GO" id="GO:0005524">
    <property type="term" value="F:ATP binding"/>
    <property type="evidence" value="ECO:0007669"/>
    <property type="project" value="InterPro"/>
</dbReference>
<dbReference type="InterPro" id="IPR001245">
    <property type="entry name" value="Ser-Thr/Tyr_kinase_cat_dom"/>
</dbReference>
<evidence type="ECO:0000256" key="1">
    <source>
        <dbReference type="ARBA" id="ARBA00004496"/>
    </source>
</evidence>
<dbReference type="Gene3D" id="1.10.510.10">
    <property type="entry name" value="Transferase(Phosphotransferase) domain 1"/>
    <property type="match status" value="2"/>
</dbReference>
<protein>
    <recommendedName>
        <fullName evidence="5">Protein kinase domain-containing protein</fullName>
    </recommendedName>
</protein>